<dbReference type="GO" id="GO:0042450">
    <property type="term" value="P:L-arginine biosynthetic process via ornithine"/>
    <property type="evidence" value="ECO:0007669"/>
    <property type="project" value="UniProtKB-UniRule"/>
</dbReference>
<dbReference type="PRINTS" id="PR00149">
    <property type="entry name" value="FUMRATELYASE"/>
</dbReference>
<dbReference type="FunFam" id="1.10.40.30:FF:000001">
    <property type="entry name" value="Argininosuccinate lyase"/>
    <property type="match status" value="1"/>
</dbReference>
<dbReference type="RefSeq" id="WP_184664597.1">
    <property type="nucleotide sequence ID" value="NZ_JACHHB010000010.1"/>
</dbReference>
<comment type="pathway">
    <text evidence="1 6">Amino-acid biosynthesis; L-arginine biosynthesis; L-arginine from L-ornithine and carbamoyl phosphate: step 3/3.</text>
</comment>
<comment type="subcellular location">
    <subcellularLocation>
        <location evidence="6">Cytoplasm</location>
    </subcellularLocation>
</comment>
<protein>
    <recommendedName>
        <fullName evidence="2 6">Argininosuccinate lyase</fullName>
        <shortName evidence="6">ASAL</shortName>
        <ecNumber evidence="2 6">4.3.2.1</ecNumber>
    </recommendedName>
    <alternativeName>
        <fullName evidence="6">Arginosuccinase</fullName>
    </alternativeName>
</protein>
<feature type="domain" description="Fumarate lyase N-terminal" evidence="7">
    <location>
        <begin position="7"/>
        <end position="301"/>
    </location>
</feature>
<dbReference type="PROSITE" id="PS00163">
    <property type="entry name" value="FUMARATE_LYASES"/>
    <property type="match status" value="1"/>
</dbReference>
<dbReference type="Gene3D" id="1.10.40.30">
    <property type="entry name" value="Fumarase/aspartase (C-terminal domain)"/>
    <property type="match status" value="1"/>
</dbReference>
<evidence type="ECO:0000313" key="10">
    <source>
        <dbReference type="Proteomes" id="UP000551878"/>
    </source>
</evidence>
<evidence type="ECO:0000256" key="5">
    <source>
        <dbReference type="ARBA" id="ARBA00023239"/>
    </source>
</evidence>
<dbReference type="CDD" id="cd01359">
    <property type="entry name" value="Argininosuccinate_lyase"/>
    <property type="match status" value="1"/>
</dbReference>
<dbReference type="Pfam" id="PF00206">
    <property type="entry name" value="Lyase_1"/>
    <property type="match status" value="1"/>
</dbReference>
<dbReference type="EC" id="4.3.2.1" evidence="2 6"/>
<evidence type="ECO:0000256" key="1">
    <source>
        <dbReference type="ARBA" id="ARBA00004941"/>
    </source>
</evidence>
<keyword evidence="5 6" id="KW-0456">Lyase</keyword>
<name>A0A840QS72_9BACI</name>
<dbReference type="EMBL" id="JACHHB010000010">
    <property type="protein sequence ID" value="MBB5174168.1"/>
    <property type="molecule type" value="Genomic_DNA"/>
</dbReference>
<evidence type="ECO:0000256" key="2">
    <source>
        <dbReference type="ARBA" id="ARBA00012338"/>
    </source>
</evidence>
<keyword evidence="3 6" id="KW-0055">Arginine biosynthesis</keyword>
<gene>
    <name evidence="6" type="primary">argH</name>
    <name evidence="9" type="ORF">HNQ41_002362</name>
</gene>
<evidence type="ECO:0000313" key="9">
    <source>
        <dbReference type="EMBL" id="MBB5174168.1"/>
    </source>
</evidence>
<sequence length="458" mass="51566">MSKLWTGRFTKETNELVEKLTASISFDQKLANEDIEGSLAHVQMLAECAIITNEEGEQLKEGLLKVKEKLAAGELSYDVSDEDIHMNIERLLTEEIGPVGGKVHTGRSRNDQVATDMHLYLKNRTKEIIELVASVQGAIVEQAEANVETMIPGYTHLQRAQPVSFGHHLLAYFWMLERDKQRLEDSLKRVDMLPLGAGALAGTTFPIDRKRTAELLGFEDVYPNSMDAVSDRDFILEFLSDASILMMHISRLSEEMVIWSSQEFNFIELDDSFCTGSSIMPQKKNPDVPELLRAKTGRVYGNLMSLLTVLKGLPLAYNKDMQEDKEGMFDTVETLEGSLKMLAPLIETMTVNDTAMKQAVSEDYSNATDIADYLVNKGMPFREAHEVIGQIVLYAIDNEKYLLDLSLDEYKKFSTYFEDDIYTVLAPESVVNERNSYGGTSPKQVREQLKLAKQSLDA</sequence>
<evidence type="ECO:0000259" key="8">
    <source>
        <dbReference type="Pfam" id="PF14698"/>
    </source>
</evidence>
<comment type="similarity">
    <text evidence="6">Belongs to the lyase 1 family. Argininosuccinate lyase subfamily.</text>
</comment>
<dbReference type="PANTHER" id="PTHR43814">
    <property type="entry name" value="ARGININOSUCCINATE LYASE"/>
    <property type="match status" value="1"/>
</dbReference>
<comment type="catalytic activity">
    <reaction evidence="6">
        <text>2-(N(omega)-L-arginino)succinate = fumarate + L-arginine</text>
        <dbReference type="Rhea" id="RHEA:24020"/>
        <dbReference type="ChEBI" id="CHEBI:29806"/>
        <dbReference type="ChEBI" id="CHEBI:32682"/>
        <dbReference type="ChEBI" id="CHEBI:57472"/>
        <dbReference type="EC" id="4.3.2.1"/>
    </reaction>
</comment>
<dbReference type="Gene3D" id="1.20.200.10">
    <property type="entry name" value="Fumarase/aspartase (Central domain)"/>
    <property type="match status" value="1"/>
</dbReference>
<dbReference type="AlphaFoldDB" id="A0A840QS72"/>
<dbReference type="HAMAP" id="MF_00006">
    <property type="entry name" value="Arg_succ_lyase"/>
    <property type="match status" value="1"/>
</dbReference>
<dbReference type="InterPro" id="IPR000362">
    <property type="entry name" value="Fumarate_lyase_fam"/>
</dbReference>
<dbReference type="PANTHER" id="PTHR43814:SF1">
    <property type="entry name" value="ARGININOSUCCINATE LYASE"/>
    <property type="match status" value="1"/>
</dbReference>
<dbReference type="NCBIfam" id="TIGR00838">
    <property type="entry name" value="argH"/>
    <property type="match status" value="1"/>
</dbReference>
<dbReference type="UniPathway" id="UPA00068">
    <property type="reaction ID" value="UER00114"/>
</dbReference>
<keyword evidence="4 6" id="KW-0028">Amino-acid biosynthesis</keyword>
<dbReference type="InterPro" id="IPR022761">
    <property type="entry name" value="Fumarate_lyase_N"/>
</dbReference>
<dbReference type="InterPro" id="IPR024083">
    <property type="entry name" value="Fumarase/histidase_N"/>
</dbReference>
<reference evidence="9 10" key="1">
    <citation type="submission" date="2020-08" db="EMBL/GenBank/DDBJ databases">
        <title>Genomic Encyclopedia of Type Strains, Phase IV (KMG-IV): sequencing the most valuable type-strain genomes for metagenomic binning, comparative biology and taxonomic classification.</title>
        <authorList>
            <person name="Goeker M."/>
        </authorList>
    </citation>
    <scope>NUCLEOTIDE SEQUENCE [LARGE SCALE GENOMIC DNA]</scope>
    <source>
        <strain evidence="9 10">DSM 24696</strain>
    </source>
</reference>
<evidence type="ECO:0000259" key="7">
    <source>
        <dbReference type="Pfam" id="PF00206"/>
    </source>
</evidence>
<dbReference type="InterPro" id="IPR008948">
    <property type="entry name" value="L-Aspartase-like"/>
</dbReference>
<dbReference type="SUPFAM" id="SSF48557">
    <property type="entry name" value="L-aspartase-like"/>
    <property type="match status" value="1"/>
</dbReference>
<keyword evidence="10" id="KW-1185">Reference proteome</keyword>
<dbReference type="FunFam" id="1.20.200.10:FF:000002">
    <property type="entry name" value="Argininosuccinate lyase"/>
    <property type="match status" value="1"/>
</dbReference>
<evidence type="ECO:0000256" key="4">
    <source>
        <dbReference type="ARBA" id="ARBA00022605"/>
    </source>
</evidence>
<feature type="domain" description="Argininosuccinate lyase C-terminal" evidence="8">
    <location>
        <begin position="364"/>
        <end position="432"/>
    </location>
</feature>
<dbReference type="GO" id="GO:0005829">
    <property type="term" value="C:cytosol"/>
    <property type="evidence" value="ECO:0007669"/>
    <property type="project" value="TreeGrafter"/>
</dbReference>
<dbReference type="FunFam" id="1.10.275.10:FF:000002">
    <property type="entry name" value="Argininosuccinate lyase"/>
    <property type="match status" value="1"/>
</dbReference>
<dbReference type="GO" id="GO:0004056">
    <property type="term" value="F:argininosuccinate lyase activity"/>
    <property type="evidence" value="ECO:0007669"/>
    <property type="project" value="UniProtKB-UniRule"/>
</dbReference>
<proteinExistence type="inferred from homology"/>
<dbReference type="Proteomes" id="UP000551878">
    <property type="component" value="Unassembled WGS sequence"/>
</dbReference>
<dbReference type="InterPro" id="IPR029419">
    <property type="entry name" value="Arg_succ_lyase_C"/>
</dbReference>
<dbReference type="InterPro" id="IPR020557">
    <property type="entry name" value="Fumarate_lyase_CS"/>
</dbReference>
<accession>A0A840QS72</accession>
<keyword evidence="6" id="KW-0963">Cytoplasm</keyword>
<evidence type="ECO:0000256" key="6">
    <source>
        <dbReference type="HAMAP-Rule" id="MF_00006"/>
    </source>
</evidence>
<dbReference type="PRINTS" id="PR00145">
    <property type="entry name" value="ARGSUCLYASE"/>
</dbReference>
<dbReference type="Gene3D" id="1.10.275.10">
    <property type="entry name" value="Fumarase/aspartase (N-terminal domain)"/>
    <property type="match status" value="1"/>
</dbReference>
<comment type="caution">
    <text evidence="9">The sequence shown here is derived from an EMBL/GenBank/DDBJ whole genome shotgun (WGS) entry which is preliminary data.</text>
</comment>
<dbReference type="InterPro" id="IPR009049">
    <property type="entry name" value="Argininosuccinate_lyase"/>
</dbReference>
<organism evidence="9 10">
    <name type="scientific">Texcoconibacillus texcoconensis</name>
    <dbReference type="NCBI Taxonomy" id="1095777"/>
    <lineage>
        <taxon>Bacteria</taxon>
        <taxon>Bacillati</taxon>
        <taxon>Bacillota</taxon>
        <taxon>Bacilli</taxon>
        <taxon>Bacillales</taxon>
        <taxon>Bacillaceae</taxon>
        <taxon>Texcoconibacillus</taxon>
    </lineage>
</organism>
<evidence type="ECO:0000256" key="3">
    <source>
        <dbReference type="ARBA" id="ARBA00022571"/>
    </source>
</evidence>
<dbReference type="Pfam" id="PF14698">
    <property type="entry name" value="ASL_C2"/>
    <property type="match status" value="1"/>
</dbReference>